<dbReference type="AlphaFoldDB" id="A0A1D2NAE6"/>
<keyword evidence="2" id="KW-1133">Transmembrane helix</keyword>
<evidence type="ECO:0000313" key="3">
    <source>
        <dbReference type="EMBL" id="ODN02230.1"/>
    </source>
</evidence>
<dbReference type="EMBL" id="LJIJ01000120">
    <property type="protein sequence ID" value="ODN02230.1"/>
    <property type="molecule type" value="Genomic_DNA"/>
</dbReference>
<keyword evidence="4" id="KW-1185">Reference proteome</keyword>
<name>A0A1D2NAE6_ORCCI</name>
<comment type="caution">
    <text evidence="3">The sequence shown here is derived from an EMBL/GenBank/DDBJ whole genome shotgun (WGS) entry which is preliminary data.</text>
</comment>
<accession>A0A1D2NAE6</accession>
<evidence type="ECO:0000256" key="1">
    <source>
        <dbReference type="SAM" id="MobiDB-lite"/>
    </source>
</evidence>
<keyword evidence="2" id="KW-0812">Transmembrane</keyword>
<evidence type="ECO:0000313" key="4">
    <source>
        <dbReference type="Proteomes" id="UP000094527"/>
    </source>
</evidence>
<feature type="region of interest" description="Disordered" evidence="1">
    <location>
        <begin position="387"/>
        <end position="426"/>
    </location>
</feature>
<feature type="transmembrane region" description="Helical" evidence="2">
    <location>
        <begin position="364"/>
        <end position="382"/>
    </location>
</feature>
<evidence type="ECO:0000256" key="2">
    <source>
        <dbReference type="SAM" id="Phobius"/>
    </source>
</evidence>
<organism evidence="3 4">
    <name type="scientific">Orchesella cincta</name>
    <name type="common">Springtail</name>
    <name type="synonym">Podura cincta</name>
    <dbReference type="NCBI Taxonomy" id="48709"/>
    <lineage>
        <taxon>Eukaryota</taxon>
        <taxon>Metazoa</taxon>
        <taxon>Ecdysozoa</taxon>
        <taxon>Arthropoda</taxon>
        <taxon>Hexapoda</taxon>
        <taxon>Collembola</taxon>
        <taxon>Entomobryomorpha</taxon>
        <taxon>Entomobryoidea</taxon>
        <taxon>Orchesellidae</taxon>
        <taxon>Orchesellinae</taxon>
        <taxon>Orchesella</taxon>
    </lineage>
</organism>
<sequence>MLARDIGTAQVAKLNLSQVFSVTLQCGLLTKGIAIGTVDKSCALIFLTSLAYLRLKLYTNNAPLNNTRIVFPSDFVKFTCKKPFNYQPLRVGGRTRCTFTFLLEPTDAESNSTFVEETDCVETRRGNATKNFHDLFYEGYVHIPEKAEAIVCGVNETLSNVQKLSVQKLKLAEPLTRYSESLQPTIILQRFSNDYAVRFGAHDVTNQAVSIDGLEIDSIKLLCISTTNVMWTNYTVFKRTVLHHLMSRDNEWVTSKTESQRKLWKDYISIFQREEMVSTNGFEYNYTKDHNIRVVPLTIRTVTGSSNRIYECKSSYATDGRNDESVYVELLVENPRLGPDEIQLIQQIAALIEGLSKGERKEPWATLITMLSIVLLLFLYYCKKKLEQSPQNPKPPEETEMNARRRESRAPAEHPIESTDNEVQTN</sequence>
<proteinExistence type="predicted"/>
<gene>
    <name evidence="3" type="ORF">Ocin01_04462</name>
</gene>
<protein>
    <submittedName>
        <fullName evidence="3">Uncharacterized protein</fullName>
    </submittedName>
</protein>
<dbReference type="Proteomes" id="UP000094527">
    <property type="component" value="Unassembled WGS sequence"/>
</dbReference>
<keyword evidence="2" id="KW-0472">Membrane</keyword>
<feature type="compositionally biased region" description="Basic and acidic residues" evidence="1">
    <location>
        <begin position="395"/>
        <end position="417"/>
    </location>
</feature>
<reference evidence="3 4" key="1">
    <citation type="journal article" date="2016" name="Genome Biol. Evol.">
        <title>Gene Family Evolution Reflects Adaptation to Soil Environmental Stressors in the Genome of the Collembolan Orchesella cincta.</title>
        <authorList>
            <person name="Faddeeva-Vakhrusheva A."/>
            <person name="Derks M.F."/>
            <person name="Anvar S.Y."/>
            <person name="Agamennone V."/>
            <person name="Suring W."/>
            <person name="Smit S."/>
            <person name="van Straalen N.M."/>
            <person name="Roelofs D."/>
        </authorList>
    </citation>
    <scope>NUCLEOTIDE SEQUENCE [LARGE SCALE GENOMIC DNA]</scope>
    <source>
        <tissue evidence="3">Mixed pool</tissue>
    </source>
</reference>